<keyword evidence="4" id="KW-1185">Reference proteome</keyword>
<dbReference type="GO" id="GO:0003723">
    <property type="term" value="F:RNA binding"/>
    <property type="evidence" value="ECO:0007669"/>
    <property type="project" value="UniProtKB-UniRule"/>
</dbReference>
<dbReference type="Pfam" id="PF00076">
    <property type="entry name" value="RRM_1"/>
    <property type="match status" value="1"/>
</dbReference>
<keyword evidence="1" id="KW-0694">RNA-binding</keyword>
<dbReference type="InterPro" id="IPR035979">
    <property type="entry name" value="RBD_domain_sf"/>
</dbReference>
<dbReference type="AlphaFoldDB" id="A0A1R1XSJ0"/>
<dbReference type="PANTHER" id="PTHR23140:SF0">
    <property type="entry name" value="U2 SNRNP-ASSOCIATED SURP MOTIF-CONTAINING PROTEIN"/>
    <property type="match status" value="1"/>
</dbReference>
<sequence length="218" mass="24786">MAAFEDSPGSHEIGDETTTNLYVGNLCPQVNEEMLLKHFSKYGPIGSVKIMWPRKKDEIDRGRNSGFVSFMDRNSAAAALKEMDGFVLMDYEMRVCWGKSVPIPQNPIFVHGQEFLSSSIPSGLPFNAKIPSRSYSEIDPPANLLPEKVQNDSIIPESPEHVYYRWKLFSLLNGDTVDQWKSEMFYMYNEGPIWIPPEAPMINDVSYSIKYMSITTNI</sequence>
<protein>
    <submittedName>
        <fullName evidence="3">U2 snRNP-associated SURP motif-containing protein</fullName>
    </submittedName>
</protein>
<dbReference type="EMBL" id="LSSN01001988">
    <property type="protein sequence ID" value="OMJ17627.1"/>
    <property type="molecule type" value="Genomic_DNA"/>
</dbReference>
<reference evidence="3 4" key="1">
    <citation type="submission" date="2017-01" db="EMBL/GenBank/DDBJ databases">
        <authorList>
            <person name="Mah S.A."/>
            <person name="Swanson W.J."/>
            <person name="Moy G.W."/>
            <person name="Vacquier V.D."/>
        </authorList>
    </citation>
    <scope>NUCLEOTIDE SEQUENCE [LARGE SCALE GENOMIC DNA]</scope>
    <source>
        <strain evidence="3 4">GSMNP</strain>
    </source>
</reference>
<comment type="caution">
    <text evidence="3">The sequence shown here is derived from an EMBL/GenBank/DDBJ whole genome shotgun (WGS) entry which is preliminary data.</text>
</comment>
<dbReference type="STRING" id="133412.A0A1R1XSJ0"/>
<evidence type="ECO:0000313" key="4">
    <source>
        <dbReference type="Proteomes" id="UP000187283"/>
    </source>
</evidence>
<gene>
    <name evidence="3" type="ORF">AYI70_g5858</name>
</gene>
<dbReference type="PROSITE" id="PS50102">
    <property type="entry name" value="RRM"/>
    <property type="match status" value="1"/>
</dbReference>
<dbReference type="InterPro" id="IPR000504">
    <property type="entry name" value="RRM_dom"/>
</dbReference>
<evidence type="ECO:0000259" key="2">
    <source>
        <dbReference type="PROSITE" id="PS50102"/>
    </source>
</evidence>
<accession>A0A1R1XSJ0</accession>
<dbReference type="InterPro" id="IPR051485">
    <property type="entry name" value="SR-CTD_assoc_factor"/>
</dbReference>
<organism evidence="3 4">
    <name type="scientific">Smittium culicis</name>
    <dbReference type="NCBI Taxonomy" id="133412"/>
    <lineage>
        <taxon>Eukaryota</taxon>
        <taxon>Fungi</taxon>
        <taxon>Fungi incertae sedis</taxon>
        <taxon>Zoopagomycota</taxon>
        <taxon>Kickxellomycotina</taxon>
        <taxon>Harpellomycetes</taxon>
        <taxon>Harpellales</taxon>
        <taxon>Legeriomycetaceae</taxon>
        <taxon>Smittium</taxon>
    </lineage>
</organism>
<feature type="domain" description="RRM" evidence="2">
    <location>
        <begin position="19"/>
        <end position="100"/>
    </location>
</feature>
<dbReference type="PANTHER" id="PTHR23140">
    <property type="entry name" value="RNA PROCESSING PROTEIN LD23810P"/>
    <property type="match status" value="1"/>
</dbReference>
<dbReference type="SMART" id="SM00360">
    <property type="entry name" value="RRM"/>
    <property type="match status" value="1"/>
</dbReference>
<dbReference type="SUPFAM" id="SSF54928">
    <property type="entry name" value="RNA-binding domain, RBD"/>
    <property type="match status" value="1"/>
</dbReference>
<dbReference type="Gene3D" id="3.30.70.330">
    <property type="match status" value="1"/>
</dbReference>
<dbReference type="GO" id="GO:0005634">
    <property type="term" value="C:nucleus"/>
    <property type="evidence" value="ECO:0007669"/>
    <property type="project" value="TreeGrafter"/>
</dbReference>
<name>A0A1R1XSJ0_9FUNG</name>
<dbReference type="OrthoDB" id="377209at2759"/>
<proteinExistence type="predicted"/>
<evidence type="ECO:0000256" key="1">
    <source>
        <dbReference type="PROSITE-ProRule" id="PRU00176"/>
    </source>
</evidence>
<dbReference type="InterPro" id="IPR012677">
    <property type="entry name" value="Nucleotide-bd_a/b_plait_sf"/>
</dbReference>
<evidence type="ECO:0000313" key="3">
    <source>
        <dbReference type="EMBL" id="OMJ17627.1"/>
    </source>
</evidence>
<dbReference type="Proteomes" id="UP000187283">
    <property type="component" value="Unassembled WGS sequence"/>
</dbReference>